<sequence>MLFGCMVQGTKTAGPWWTRHSQSAANGMGIASLLAMVSEDGCKQTMECSRHPYTSECGFLISGCHGVKSGKR</sequence>
<dbReference type="Proteomes" id="UP001054889">
    <property type="component" value="Unassembled WGS sequence"/>
</dbReference>
<reference evidence="1" key="2">
    <citation type="submission" date="2021-12" db="EMBL/GenBank/DDBJ databases">
        <title>Resequencing data analysis of finger millet.</title>
        <authorList>
            <person name="Hatakeyama M."/>
            <person name="Aluri S."/>
            <person name="Balachadran M.T."/>
            <person name="Sivarajan S.R."/>
            <person name="Poveda L."/>
            <person name="Shimizu-Inatsugi R."/>
            <person name="Schlapbach R."/>
            <person name="Sreeman S.M."/>
            <person name="Shimizu K.K."/>
        </authorList>
    </citation>
    <scope>NUCLEOTIDE SEQUENCE</scope>
</reference>
<accession>A0AAV5EQD0</accession>
<keyword evidence="2" id="KW-1185">Reference proteome</keyword>
<name>A0AAV5EQD0_ELECO</name>
<dbReference type="AlphaFoldDB" id="A0AAV5EQD0"/>
<protein>
    <submittedName>
        <fullName evidence="1">Uncharacterized protein</fullName>
    </submittedName>
</protein>
<evidence type="ECO:0000313" key="2">
    <source>
        <dbReference type="Proteomes" id="UP001054889"/>
    </source>
</evidence>
<gene>
    <name evidence="1" type="primary">gb12742</name>
    <name evidence="1" type="ORF">PR202_gb12742</name>
</gene>
<dbReference type="EMBL" id="BQKI01000077">
    <property type="protein sequence ID" value="GJN24963.1"/>
    <property type="molecule type" value="Genomic_DNA"/>
</dbReference>
<reference evidence="1" key="1">
    <citation type="journal article" date="2018" name="DNA Res.">
        <title>Multiple hybrid de novo genome assembly of finger millet, an orphan allotetraploid crop.</title>
        <authorList>
            <person name="Hatakeyama M."/>
            <person name="Aluri S."/>
            <person name="Balachadran M.T."/>
            <person name="Sivarajan S.R."/>
            <person name="Patrignani A."/>
            <person name="Gruter S."/>
            <person name="Poveda L."/>
            <person name="Shimizu-Inatsugi R."/>
            <person name="Baeten J."/>
            <person name="Francoijs K.J."/>
            <person name="Nataraja K.N."/>
            <person name="Reddy Y.A.N."/>
            <person name="Phadnis S."/>
            <person name="Ravikumar R.L."/>
            <person name="Schlapbach R."/>
            <person name="Sreeman S.M."/>
            <person name="Shimizu K.K."/>
        </authorList>
    </citation>
    <scope>NUCLEOTIDE SEQUENCE</scope>
</reference>
<proteinExistence type="predicted"/>
<comment type="caution">
    <text evidence="1">The sequence shown here is derived from an EMBL/GenBank/DDBJ whole genome shotgun (WGS) entry which is preliminary data.</text>
</comment>
<organism evidence="1 2">
    <name type="scientific">Eleusine coracana subsp. coracana</name>
    <dbReference type="NCBI Taxonomy" id="191504"/>
    <lineage>
        <taxon>Eukaryota</taxon>
        <taxon>Viridiplantae</taxon>
        <taxon>Streptophyta</taxon>
        <taxon>Embryophyta</taxon>
        <taxon>Tracheophyta</taxon>
        <taxon>Spermatophyta</taxon>
        <taxon>Magnoliopsida</taxon>
        <taxon>Liliopsida</taxon>
        <taxon>Poales</taxon>
        <taxon>Poaceae</taxon>
        <taxon>PACMAD clade</taxon>
        <taxon>Chloridoideae</taxon>
        <taxon>Cynodonteae</taxon>
        <taxon>Eleusininae</taxon>
        <taxon>Eleusine</taxon>
    </lineage>
</organism>
<evidence type="ECO:0000313" key="1">
    <source>
        <dbReference type="EMBL" id="GJN24963.1"/>
    </source>
</evidence>